<dbReference type="EMBL" id="AJWY01005527">
    <property type="protein sequence ID" value="EKC69376.1"/>
    <property type="molecule type" value="Genomic_DNA"/>
</dbReference>
<evidence type="ECO:0000259" key="1">
    <source>
        <dbReference type="Pfam" id="PF03466"/>
    </source>
</evidence>
<dbReference type="SUPFAM" id="SSF53850">
    <property type="entry name" value="Periplasmic binding protein-like II"/>
    <property type="match status" value="1"/>
</dbReference>
<name>K1UCX2_9ZZZZ</name>
<reference evidence="2" key="1">
    <citation type="journal article" date="2013" name="Environ. Microbiol.">
        <title>Microbiota from the distal guts of lean and obese adolescents exhibit partial functional redundancy besides clear differences in community structure.</title>
        <authorList>
            <person name="Ferrer M."/>
            <person name="Ruiz A."/>
            <person name="Lanza F."/>
            <person name="Haange S.B."/>
            <person name="Oberbach A."/>
            <person name="Till H."/>
            <person name="Bargiela R."/>
            <person name="Campoy C."/>
            <person name="Segura M.T."/>
            <person name="Richter M."/>
            <person name="von Bergen M."/>
            <person name="Seifert J."/>
            <person name="Suarez A."/>
        </authorList>
    </citation>
    <scope>NUCLEOTIDE SEQUENCE</scope>
</reference>
<dbReference type="AlphaFoldDB" id="K1UCX2"/>
<organism evidence="2">
    <name type="scientific">human gut metagenome</name>
    <dbReference type="NCBI Taxonomy" id="408170"/>
    <lineage>
        <taxon>unclassified sequences</taxon>
        <taxon>metagenomes</taxon>
        <taxon>organismal metagenomes</taxon>
    </lineage>
</organism>
<sequence length="64" mass="7176">SFVRNSDAMAIVSVASIVDELRSGELRIIDIEGCTIRREFSFCWPEGRSDALAARFVEFARHTA</sequence>
<evidence type="ECO:0000313" key="2">
    <source>
        <dbReference type="EMBL" id="EKC69376.1"/>
    </source>
</evidence>
<proteinExistence type="predicted"/>
<gene>
    <name evidence="2" type="ORF">LEA_08325</name>
</gene>
<feature type="non-terminal residue" evidence="2">
    <location>
        <position position="1"/>
    </location>
</feature>
<accession>K1UCX2</accession>
<dbReference type="InterPro" id="IPR005119">
    <property type="entry name" value="LysR_subst-bd"/>
</dbReference>
<protein>
    <submittedName>
        <fullName evidence="2">Transcriptional regulator</fullName>
    </submittedName>
</protein>
<dbReference type="Pfam" id="PF03466">
    <property type="entry name" value="LysR_substrate"/>
    <property type="match status" value="1"/>
</dbReference>
<feature type="domain" description="LysR substrate-binding" evidence="1">
    <location>
        <begin position="2"/>
        <end position="62"/>
    </location>
</feature>
<comment type="caution">
    <text evidence="2">The sequence shown here is derived from an EMBL/GenBank/DDBJ whole genome shotgun (WGS) entry which is preliminary data.</text>
</comment>